<reference evidence="1" key="1">
    <citation type="journal article" date="2015" name="ISME J.">
        <title>Draft Genome Sequence of Streptomyces incarnatus NRRL8089, which Produces the Nucleoside Antibiotic Sinefungin.</title>
        <authorList>
            <person name="Oshima K."/>
            <person name="Hattori M."/>
            <person name="Shimizu H."/>
            <person name="Fukuda K."/>
            <person name="Nemoto M."/>
            <person name="Inagaki K."/>
            <person name="Tamura T."/>
        </authorList>
    </citation>
    <scope>NUCLEOTIDE SEQUENCE</scope>
    <source>
        <strain evidence="1">FACHB-1277</strain>
    </source>
</reference>
<dbReference type="Gene3D" id="3.90.550.10">
    <property type="entry name" value="Spore Coat Polysaccharide Biosynthesis Protein SpsA, Chain A"/>
    <property type="match status" value="1"/>
</dbReference>
<accession>A0A926USH8</accession>
<sequence length="315" mass="36695">MTEPFGIVTACWSGDYFLAKATCASIRHFLGDVPICVIVDGDFSIQELIDIYNVQPLYLSQLSNPDLRKICPGSGRSKLAAIWEGPFERFLYLDSDAIIWGDLLTQVNLSDIDFVVMRPDLYGDLSKQEVCKWFFDVDQILTINPHFQWQKQPYFCSGAFVARRNCLDLQEYLKLENLLNRSPDLFKFWEQGIVNYMVFSSHQKGALTYKVVDLQLVTADYTKITLEQLFKCNVYNPPKITDKPVIIHFCGNKPLIYIRKSFSQPFTAFRLAHYNNLYKSKNFYSNRFMSYIFSWLNIILDEFLLLSTKFLKKIN</sequence>
<protein>
    <submittedName>
        <fullName evidence="1">Uncharacterized protein</fullName>
    </submittedName>
</protein>
<dbReference type="AlphaFoldDB" id="A0A926USH8"/>
<reference evidence="1" key="2">
    <citation type="submission" date="2020-08" db="EMBL/GenBank/DDBJ databases">
        <authorList>
            <person name="Chen M."/>
            <person name="Teng W."/>
            <person name="Zhao L."/>
            <person name="Hu C."/>
            <person name="Zhou Y."/>
            <person name="Han B."/>
            <person name="Song L."/>
            <person name="Shu W."/>
        </authorList>
    </citation>
    <scope>NUCLEOTIDE SEQUENCE</scope>
    <source>
        <strain evidence="1">FACHB-1277</strain>
    </source>
</reference>
<keyword evidence="2" id="KW-1185">Reference proteome</keyword>
<organism evidence="1 2">
    <name type="scientific">Pseudanabaena cinerea FACHB-1277</name>
    <dbReference type="NCBI Taxonomy" id="2949581"/>
    <lineage>
        <taxon>Bacteria</taxon>
        <taxon>Bacillati</taxon>
        <taxon>Cyanobacteriota</taxon>
        <taxon>Cyanophyceae</taxon>
        <taxon>Pseudanabaenales</taxon>
        <taxon>Pseudanabaenaceae</taxon>
        <taxon>Pseudanabaena</taxon>
        <taxon>Pseudanabaena cinerea</taxon>
    </lineage>
</organism>
<evidence type="ECO:0000313" key="2">
    <source>
        <dbReference type="Proteomes" id="UP000631421"/>
    </source>
</evidence>
<proteinExistence type="predicted"/>
<name>A0A926USH8_9CYAN</name>
<gene>
    <name evidence="1" type="ORF">H6F44_09160</name>
</gene>
<comment type="caution">
    <text evidence="1">The sequence shown here is derived from an EMBL/GenBank/DDBJ whole genome shotgun (WGS) entry which is preliminary data.</text>
</comment>
<dbReference type="SUPFAM" id="SSF53448">
    <property type="entry name" value="Nucleotide-diphospho-sugar transferases"/>
    <property type="match status" value="1"/>
</dbReference>
<dbReference type="EMBL" id="JACJPY010000022">
    <property type="protein sequence ID" value="MBD2150284.1"/>
    <property type="molecule type" value="Genomic_DNA"/>
</dbReference>
<evidence type="ECO:0000313" key="1">
    <source>
        <dbReference type="EMBL" id="MBD2150284.1"/>
    </source>
</evidence>
<dbReference type="Proteomes" id="UP000631421">
    <property type="component" value="Unassembled WGS sequence"/>
</dbReference>
<dbReference type="InterPro" id="IPR029044">
    <property type="entry name" value="Nucleotide-diphossugar_trans"/>
</dbReference>
<dbReference type="RefSeq" id="WP_190350645.1">
    <property type="nucleotide sequence ID" value="NZ_JACJPY010000022.1"/>
</dbReference>